<accession>A0A1U7D716</accession>
<reference evidence="1 2" key="1">
    <citation type="submission" date="2016-03" db="EMBL/GenBank/DDBJ databases">
        <title>Deep-sea bacteria in the southern Pacific.</title>
        <authorList>
            <person name="Tang K."/>
        </authorList>
    </citation>
    <scope>NUCLEOTIDE SEQUENCE [LARGE SCALE GENOMIC DNA]</scope>
    <source>
        <strain evidence="1 2">JLT2016</strain>
    </source>
</reference>
<evidence type="ECO:0000313" key="1">
    <source>
        <dbReference type="EMBL" id="APX23929.1"/>
    </source>
</evidence>
<dbReference type="KEGG" id="tpro:Ga0080559_TMP3133"/>
<sequence length="39" mass="4221">MDFEKTAHLDAVRDAAHTVSGPRQKSGNQLADLVVVIDD</sequence>
<gene>
    <name evidence="1" type="ORF">Ga0080559_TMP3133</name>
</gene>
<keyword evidence="2" id="KW-1185">Reference proteome</keyword>
<protein>
    <submittedName>
        <fullName evidence="1">Uncharacterized protein</fullName>
    </submittedName>
</protein>
<evidence type="ECO:0000313" key="2">
    <source>
        <dbReference type="Proteomes" id="UP000186559"/>
    </source>
</evidence>
<dbReference type="AlphaFoldDB" id="A0A1U7D716"/>
<dbReference type="Proteomes" id="UP000186559">
    <property type="component" value="Chromosome"/>
</dbReference>
<name>A0A1U7D716_9RHOB</name>
<dbReference type="EMBL" id="CP014796">
    <property type="protein sequence ID" value="APX23929.1"/>
    <property type="molecule type" value="Genomic_DNA"/>
</dbReference>
<proteinExistence type="predicted"/>
<organism evidence="1 2">
    <name type="scientific">Salipiger profundus</name>
    <dbReference type="NCBI Taxonomy" id="1229727"/>
    <lineage>
        <taxon>Bacteria</taxon>
        <taxon>Pseudomonadati</taxon>
        <taxon>Pseudomonadota</taxon>
        <taxon>Alphaproteobacteria</taxon>
        <taxon>Rhodobacterales</taxon>
        <taxon>Roseobacteraceae</taxon>
        <taxon>Salipiger</taxon>
    </lineage>
</organism>